<protein>
    <submittedName>
        <fullName evidence="2">Uncharacterized protein</fullName>
    </submittedName>
</protein>
<gene>
    <name evidence="2" type="ORF">H8S11_07080</name>
</gene>
<name>A0A8J6MD30_9FIRM</name>
<evidence type="ECO:0000256" key="1">
    <source>
        <dbReference type="SAM" id="MobiDB-lite"/>
    </source>
</evidence>
<sequence>MPNKFNLKLSAEQATGTPTPIVGDVKDDVAWETGTDGKRHPGPRVGTCYTVLMQQSGLAPLTVKTPEAVPAVSAEEVAAACLSGQFIRVRFEGFTADPYQGKNGLGISATADKAVVVSAPSGVKKEG</sequence>
<keyword evidence="3" id="KW-1185">Reference proteome</keyword>
<dbReference type="AlphaFoldDB" id="A0A8J6MD30"/>
<proteinExistence type="predicted"/>
<evidence type="ECO:0000313" key="2">
    <source>
        <dbReference type="EMBL" id="MBC5722571.1"/>
    </source>
</evidence>
<dbReference type="Proteomes" id="UP000628736">
    <property type="component" value="Unassembled WGS sequence"/>
</dbReference>
<evidence type="ECO:0000313" key="3">
    <source>
        <dbReference type="Proteomes" id="UP000628736"/>
    </source>
</evidence>
<dbReference type="RefSeq" id="WP_186852670.1">
    <property type="nucleotide sequence ID" value="NZ_JACOPO010000004.1"/>
</dbReference>
<organism evidence="2 3">
    <name type="scientific">Flintibacter hominis</name>
    <dbReference type="NCBI Taxonomy" id="2763048"/>
    <lineage>
        <taxon>Bacteria</taxon>
        <taxon>Bacillati</taxon>
        <taxon>Bacillota</taxon>
        <taxon>Clostridia</taxon>
        <taxon>Eubacteriales</taxon>
        <taxon>Flintibacter</taxon>
    </lineage>
</organism>
<dbReference type="EMBL" id="JACOPO010000004">
    <property type="protein sequence ID" value="MBC5722571.1"/>
    <property type="molecule type" value="Genomic_DNA"/>
</dbReference>
<comment type="caution">
    <text evidence="2">The sequence shown here is derived from an EMBL/GenBank/DDBJ whole genome shotgun (WGS) entry which is preliminary data.</text>
</comment>
<feature type="region of interest" description="Disordered" evidence="1">
    <location>
        <begin position="1"/>
        <end position="23"/>
    </location>
</feature>
<accession>A0A8J6MD30</accession>
<reference evidence="2" key="1">
    <citation type="submission" date="2020-08" db="EMBL/GenBank/DDBJ databases">
        <title>Genome public.</title>
        <authorList>
            <person name="Liu C."/>
            <person name="Sun Q."/>
        </authorList>
    </citation>
    <scope>NUCLEOTIDE SEQUENCE</scope>
    <source>
        <strain evidence="2">NSJ-23</strain>
    </source>
</reference>